<name>A0A9D5KBD5_UNCW3</name>
<proteinExistence type="predicted"/>
<dbReference type="Proteomes" id="UP000630660">
    <property type="component" value="Unassembled WGS sequence"/>
</dbReference>
<gene>
    <name evidence="1" type="ORF">GF359_10590</name>
</gene>
<protein>
    <submittedName>
        <fullName evidence="1">Uncharacterized protein</fullName>
    </submittedName>
</protein>
<organism evidence="1 2">
    <name type="scientific">candidate division WOR-3 bacterium</name>
    <dbReference type="NCBI Taxonomy" id="2052148"/>
    <lineage>
        <taxon>Bacteria</taxon>
        <taxon>Bacteria division WOR-3</taxon>
    </lineage>
</organism>
<dbReference type="EMBL" id="WJKJ01000347">
    <property type="protein sequence ID" value="MBD3365649.1"/>
    <property type="molecule type" value="Genomic_DNA"/>
</dbReference>
<sequence>MAAGYTPAATAPLQHIRIDGDEDSYGFLTHPDPAGLEYSGRVRGHLFPPSCSGKSLALLIKYSGD</sequence>
<evidence type="ECO:0000313" key="1">
    <source>
        <dbReference type="EMBL" id="MBD3365649.1"/>
    </source>
</evidence>
<accession>A0A9D5KBD5</accession>
<dbReference type="AlphaFoldDB" id="A0A9D5KBD5"/>
<reference evidence="1" key="1">
    <citation type="submission" date="2019-11" db="EMBL/GenBank/DDBJ databases">
        <title>Microbial mats filling the niche in hypersaline microbial mats.</title>
        <authorList>
            <person name="Wong H.L."/>
            <person name="Macleod F.I."/>
            <person name="White R.A. III"/>
            <person name="Burns B.P."/>
        </authorList>
    </citation>
    <scope>NUCLEOTIDE SEQUENCE</scope>
    <source>
        <strain evidence="1">Bin_327</strain>
    </source>
</reference>
<comment type="caution">
    <text evidence="1">The sequence shown here is derived from an EMBL/GenBank/DDBJ whole genome shotgun (WGS) entry which is preliminary data.</text>
</comment>
<evidence type="ECO:0000313" key="2">
    <source>
        <dbReference type="Proteomes" id="UP000630660"/>
    </source>
</evidence>